<protein>
    <submittedName>
        <fullName evidence="3">Uma2 family endonuclease</fullName>
    </submittedName>
</protein>
<accession>A0ABT3L348</accession>
<evidence type="ECO:0000256" key="1">
    <source>
        <dbReference type="SAM" id="MobiDB-lite"/>
    </source>
</evidence>
<dbReference type="CDD" id="cd06260">
    <property type="entry name" value="DUF820-like"/>
    <property type="match status" value="1"/>
</dbReference>
<proteinExistence type="predicted"/>
<dbReference type="RefSeq" id="WP_407809814.1">
    <property type="nucleotide sequence ID" value="NZ_JAIHOM010000015.1"/>
</dbReference>
<dbReference type="EMBL" id="JAIHOM010000015">
    <property type="protein sequence ID" value="MCW6035514.1"/>
    <property type="molecule type" value="Genomic_DNA"/>
</dbReference>
<dbReference type="Pfam" id="PF05685">
    <property type="entry name" value="Uma2"/>
    <property type="match status" value="1"/>
</dbReference>
<dbReference type="Proteomes" id="UP001526426">
    <property type="component" value="Unassembled WGS sequence"/>
</dbReference>
<keyword evidence="4" id="KW-1185">Reference proteome</keyword>
<gene>
    <name evidence="3" type="ORF">K4A83_04395</name>
</gene>
<evidence type="ECO:0000259" key="2">
    <source>
        <dbReference type="Pfam" id="PF05685"/>
    </source>
</evidence>
<dbReference type="InterPro" id="IPR008538">
    <property type="entry name" value="Uma2"/>
</dbReference>
<dbReference type="Gene3D" id="3.90.1570.10">
    <property type="entry name" value="tt1808, chain A"/>
    <property type="match status" value="1"/>
</dbReference>
<dbReference type="GO" id="GO:0004519">
    <property type="term" value="F:endonuclease activity"/>
    <property type="evidence" value="ECO:0007669"/>
    <property type="project" value="UniProtKB-KW"/>
</dbReference>
<dbReference type="InterPro" id="IPR012296">
    <property type="entry name" value="Nuclease_put_TT1808"/>
</dbReference>
<evidence type="ECO:0000313" key="4">
    <source>
        <dbReference type="Proteomes" id="UP001526426"/>
    </source>
</evidence>
<dbReference type="PANTHER" id="PTHR33352:SF3">
    <property type="entry name" value="SLR1612 PROTEIN"/>
    <property type="match status" value="1"/>
</dbReference>
<keyword evidence="3" id="KW-0255">Endonuclease</keyword>
<keyword evidence="3" id="KW-0378">Hydrolase</keyword>
<evidence type="ECO:0000313" key="3">
    <source>
        <dbReference type="EMBL" id="MCW6035514.1"/>
    </source>
</evidence>
<feature type="domain" description="Putative restriction endonuclease" evidence="2">
    <location>
        <begin position="8"/>
        <end position="170"/>
    </location>
</feature>
<comment type="caution">
    <text evidence="3">The sequence shown here is derived from an EMBL/GenBank/DDBJ whole genome shotgun (WGS) entry which is preliminary data.</text>
</comment>
<feature type="region of interest" description="Disordered" evidence="1">
    <location>
        <begin position="203"/>
        <end position="229"/>
    </location>
</feature>
<reference evidence="3 4" key="1">
    <citation type="submission" date="2021-08" db="EMBL/GenBank/DDBJ databases">
        <title>Draft genome sequence of Spirulina subsalsa with high tolerance to salinity and hype-accumulation of phycocyanin.</title>
        <authorList>
            <person name="Pei H."/>
            <person name="Jiang L."/>
        </authorList>
    </citation>
    <scope>NUCLEOTIDE SEQUENCE [LARGE SCALE GENOMIC DNA]</scope>
    <source>
        <strain evidence="3 4">FACHB-351</strain>
    </source>
</reference>
<sequence length="249" mass="29364">MYDLPSEEVGEPGLPDQFHPLQAELLRLTFRPGNYDPEQVFSAMDLNVYYDENQTRRYKRPDWFGVAGIPRLYENRELRLSYVVWQEGVSPSVVVELLSPSTQAQDLGQVEDEPDGTPTKWAVYEQILRIPYYVVYDRTLEHFRAFHLESSGYVEVEVIDDRLWLEELQLGLGLWQGSYENVNRLWLRFYEGSGDWIPTPAERAERERQAREAAEQREEQERQAREAAEQRAERFRRLLLENGINPHEV</sequence>
<name>A0ABT3L348_9CYAN</name>
<organism evidence="3 4">
    <name type="scientific">Spirulina subsalsa FACHB-351</name>
    <dbReference type="NCBI Taxonomy" id="234711"/>
    <lineage>
        <taxon>Bacteria</taxon>
        <taxon>Bacillati</taxon>
        <taxon>Cyanobacteriota</taxon>
        <taxon>Cyanophyceae</taxon>
        <taxon>Spirulinales</taxon>
        <taxon>Spirulinaceae</taxon>
        <taxon>Spirulina</taxon>
    </lineage>
</organism>
<keyword evidence="3" id="KW-0540">Nuclease</keyword>
<dbReference type="PANTHER" id="PTHR33352">
    <property type="entry name" value="SLR1095 PROTEIN"/>
    <property type="match status" value="1"/>
</dbReference>